<keyword evidence="2" id="KW-1185">Reference proteome</keyword>
<protein>
    <submittedName>
        <fullName evidence="1">Uncharacterized protein</fullName>
    </submittedName>
</protein>
<dbReference type="RefSeq" id="XP_011129332.1">
    <property type="nucleotide sequence ID" value="XM_011131030.1"/>
</dbReference>
<organism evidence="1 2">
    <name type="scientific">Gregarina niphandrodes</name>
    <name type="common">Septate eugregarine</name>
    <dbReference type="NCBI Taxonomy" id="110365"/>
    <lineage>
        <taxon>Eukaryota</taxon>
        <taxon>Sar</taxon>
        <taxon>Alveolata</taxon>
        <taxon>Apicomplexa</taxon>
        <taxon>Conoidasida</taxon>
        <taxon>Gregarinasina</taxon>
        <taxon>Eugregarinorida</taxon>
        <taxon>Gregarinidae</taxon>
        <taxon>Gregarina</taxon>
    </lineage>
</organism>
<evidence type="ECO:0000313" key="2">
    <source>
        <dbReference type="Proteomes" id="UP000019763"/>
    </source>
</evidence>
<comment type="caution">
    <text evidence="1">The sequence shown here is derived from an EMBL/GenBank/DDBJ whole genome shotgun (WGS) entry which is preliminary data.</text>
</comment>
<proteinExistence type="predicted"/>
<dbReference type="Proteomes" id="UP000019763">
    <property type="component" value="Unassembled WGS sequence"/>
</dbReference>
<reference evidence="1" key="1">
    <citation type="submission" date="2013-12" db="EMBL/GenBank/DDBJ databases">
        <authorList>
            <person name="Omoto C.K."/>
            <person name="Sibley D."/>
            <person name="Venepally P."/>
            <person name="Hadjithomas M."/>
            <person name="Karamycheva S."/>
            <person name="Brunk B."/>
            <person name="Roos D."/>
            <person name="Caler E."/>
            <person name="Lorenzi H."/>
        </authorList>
    </citation>
    <scope>NUCLEOTIDE SEQUENCE</scope>
</reference>
<sequence length="81" mass="8628">MDSALSAGELLDKALLAAQSSAKTVLLKQLEQKDVTQSLDEETLAKLLKAAHKEVDENAKVALLKACCKQHLNVCHGESAA</sequence>
<dbReference type="EMBL" id="AFNH02000288">
    <property type="protein sequence ID" value="EZG78352.1"/>
    <property type="molecule type" value="Genomic_DNA"/>
</dbReference>
<name>A0A023BAI7_GRENI</name>
<evidence type="ECO:0000313" key="1">
    <source>
        <dbReference type="EMBL" id="EZG78352.1"/>
    </source>
</evidence>
<dbReference type="VEuPathDB" id="CryptoDB:GNI_037500"/>
<dbReference type="GeneID" id="22911454"/>
<gene>
    <name evidence="1" type="ORF">GNI_037500</name>
</gene>
<dbReference type="AlphaFoldDB" id="A0A023BAI7"/>
<accession>A0A023BAI7</accession>